<name>A0ABW1KXJ6_9PROT</name>
<evidence type="ECO:0000256" key="1">
    <source>
        <dbReference type="SAM" id="Phobius"/>
    </source>
</evidence>
<keyword evidence="1" id="KW-0472">Membrane</keyword>
<dbReference type="EMBL" id="JBHPON010000002">
    <property type="protein sequence ID" value="MFC6036815.1"/>
    <property type="molecule type" value="Genomic_DNA"/>
</dbReference>
<comment type="caution">
    <text evidence="2">The sequence shown here is derived from an EMBL/GenBank/DDBJ whole genome shotgun (WGS) entry which is preliminary data.</text>
</comment>
<dbReference type="Proteomes" id="UP001596116">
    <property type="component" value="Unassembled WGS sequence"/>
</dbReference>
<feature type="transmembrane region" description="Helical" evidence="1">
    <location>
        <begin position="187"/>
        <end position="207"/>
    </location>
</feature>
<feature type="transmembrane region" description="Helical" evidence="1">
    <location>
        <begin position="227"/>
        <end position="244"/>
    </location>
</feature>
<feature type="transmembrane region" description="Helical" evidence="1">
    <location>
        <begin position="256"/>
        <end position="282"/>
    </location>
</feature>
<evidence type="ECO:0000313" key="2">
    <source>
        <dbReference type="EMBL" id="MFC6036815.1"/>
    </source>
</evidence>
<evidence type="ECO:0000313" key="3">
    <source>
        <dbReference type="Proteomes" id="UP001596116"/>
    </source>
</evidence>
<feature type="transmembrane region" description="Helical" evidence="1">
    <location>
        <begin position="30"/>
        <end position="54"/>
    </location>
</feature>
<sequence length="285" mass="31019">MTTLFEPSPAMPSSNGQLASRQYGRWPDRLLGFSGILWFLAAAAGQWIFVYYVAASYLPALAQNGFPGLADTALPKGYVAGDLIGNLAIAFHVLIAIVIIGGGPLQLTPQIRSRFPAFHRYLGRAYMLTAAMTSAAGLHLVWTRGVPGGMVGHIAISLDAVLIWICAAIAIRFAVTRQIDRHRRWAMRLFMVASAVWFFRIGLMFWFMTTGGVGIDPETFEGPFLTFMYFAQMAIPLLVLQFYFQAQDSTGAGLKITAALVVLAATGVTVLGSFAATMGMWLPRL</sequence>
<organism evidence="2 3">
    <name type="scientific">Hyphococcus aureus</name>
    <dbReference type="NCBI Taxonomy" id="2666033"/>
    <lineage>
        <taxon>Bacteria</taxon>
        <taxon>Pseudomonadati</taxon>
        <taxon>Pseudomonadota</taxon>
        <taxon>Alphaproteobacteria</taxon>
        <taxon>Parvularculales</taxon>
        <taxon>Parvularculaceae</taxon>
        <taxon>Hyphococcus</taxon>
    </lineage>
</organism>
<feature type="transmembrane region" description="Helical" evidence="1">
    <location>
        <begin position="154"/>
        <end position="175"/>
    </location>
</feature>
<feature type="transmembrane region" description="Helical" evidence="1">
    <location>
        <begin position="125"/>
        <end position="142"/>
    </location>
</feature>
<protein>
    <submittedName>
        <fullName evidence="2">DUF2306 domain-containing protein</fullName>
    </submittedName>
</protein>
<feature type="transmembrane region" description="Helical" evidence="1">
    <location>
        <begin position="83"/>
        <end position="105"/>
    </location>
</feature>
<dbReference type="Pfam" id="PF10067">
    <property type="entry name" value="DUF2306"/>
    <property type="match status" value="1"/>
</dbReference>
<gene>
    <name evidence="2" type="ORF">ACFMB1_14750</name>
</gene>
<accession>A0ABW1KXJ6</accession>
<proteinExistence type="predicted"/>
<keyword evidence="1" id="KW-1133">Transmembrane helix</keyword>
<keyword evidence="1" id="KW-0812">Transmembrane</keyword>
<reference evidence="2 3" key="1">
    <citation type="submission" date="2024-09" db="EMBL/GenBank/DDBJ databases">
        <authorList>
            <person name="Zhang Z.-H."/>
        </authorList>
    </citation>
    <scope>NUCLEOTIDE SEQUENCE [LARGE SCALE GENOMIC DNA]</scope>
    <source>
        <strain evidence="2 3">HHTR114</strain>
    </source>
</reference>
<dbReference type="InterPro" id="IPR018750">
    <property type="entry name" value="DUF2306_membrane"/>
</dbReference>
<dbReference type="RefSeq" id="WP_379881937.1">
    <property type="nucleotide sequence ID" value="NZ_JBHPON010000002.1"/>
</dbReference>
<keyword evidence="3" id="KW-1185">Reference proteome</keyword>